<sequence length="115" mass="13155">METAGLILTTISFILTGLDKYVEILATISLFRTGKYRRYLERYSGILAEQQASLLNAIEIVLEVEISKEGVDDLGHPKSRQWKDPNLQAKLRSKLGRDYNAFVNVLMMPITHCRR</sequence>
<dbReference type="OrthoDB" id="3565018at2759"/>
<dbReference type="AlphaFoldDB" id="A0A0U5G2K7"/>
<evidence type="ECO:0000313" key="1">
    <source>
        <dbReference type="EMBL" id="CEL05910.1"/>
    </source>
</evidence>
<gene>
    <name evidence="1" type="ORF">ASPCAL07022</name>
</gene>
<protein>
    <submittedName>
        <fullName evidence="1">Uncharacterized protein</fullName>
    </submittedName>
</protein>
<accession>A0A0U5G2K7</accession>
<dbReference type="STRING" id="454130.A0A0U5G2K7"/>
<name>A0A0U5G2K7_ASPCI</name>
<keyword evidence="2" id="KW-1185">Reference proteome</keyword>
<dbReference type="Proteomes" id="UP000054771">
    <property type="component" value="Unassembled WGS sequence"/>
</dbReference>
<evidence type="ECO:0000313" key="2">
    <source>
        <dbReference type="Proteomes" id="UP000054771"/>
    </source>
</evidence>
<organism evidence="1 2">
    <name type="scientific">Aspergillus calidoustus</name>
    <dbReference type="NCBI Taxonomy" id="454130"/>
    <lineage>
        <taxon>Eukaryota</taxon>
        <taxon>Fungi</taxon>
        <taxon>Dikarya</taxon>
        <taxon>Ascomycota</taxon>
        <taxon>Pezizomycotina</taxon>
        <taxon>Eurotiomycetes</taxon>
        <taxon>Eurotiomycetidae</taxon>
        <taxon>Eurotiales</taxon>
        <taxon>Aspergillaceae</taxon>
        <taxon>Aspergillus</taxon>
        <taxon>Aspergillus subgen. Nidulantes</taxon>
    </lineage>
</organism>
<proteinExistence type="predicted"/>
<dbReference type="EMBL" id="CDMC01000005">
    <property type="protein sequence ID" value="CEL05910.1"/>
    <property type="molecule type" value="Genomic_DNA"/>
</dbReference>
<reference evidence="2" key="1">
    <citation type="journal article" date="2016" name="Genome Announc.">
        <title>Draft genome sequences of fungus Aspergillus calidoustus.</title>
        <authorList>
            <person name="Horn F."/>
            <person name="Linde J."/>
            <person name="Mattern D.J."/>
            <person name="Walther G."/>
            <person name="Guthke R."/>
            <person name="Scherlach K."/>
            <person name="Martin K."/>
            <person name="Brakhage A.A."/>
            <person name="Petzke L."/>
            <person name="Valiante V."/>
        </authorList>
    </citation>
    <scope>NUCLEOTIDE SEQUENCE [LARGE SCALE GENOMIC DNA]</scope>
    <source>
        <strain evidence="2">SF006504</strain>
    </source>
</reference>